<proteinExistence type="predicted"/>
<dbReference type="AlphaFoldDB" id="A0A4Y7QB27"/>
<gene>
    <name evidence="1" type="ORF">BD410DRAFT_785951</name>
</gene>
<evidence type="ECO:0000313" key="1">
    <source>
        <dbReference type="EMBL" id="TDL24471.1"/>
    </source>
</evidence>
<keyword evidence="2" id="KW-1185">Reference proteome</keyword>
<evidence type="ECO:0000313" key="2">
    <source>
        <dbReference type="Proteomes" id="UP000294933"/>
    </source>
</evidence>
<dbReference type="EMBL" id="ML170166">
    <property type="protein sequence ID" value="TDL24471.1"/>
    <property type="molecule type" value="Genomic_DNA"/>
</dbReference>
<accession>A0A4Y7QB27</accession>
<protein>
    <submittedName>
        <fullName evidence="1">Uncharacterized protein</fullName>
    </submittedName>
</protein>
<dbReference type="VEuPathDB" id="FungiDB:BD410DRAFT_785951"/>
<organism evidence="1 2">
    <name type="scientific">Rickenella mellea</name>
    <dbReference type="NCBI Taxonomy" id="50990"/>
    <lineage>
        <taxon>Eukaryota</taxon>
        <taxon>Fungi</taxon>
        <taxon>Dikarya</taxon>
        <taxon>Basidiomycota</taxon>
        <taxon>Agaricomycotina</taxon>
        <taxon>Agaricomycetes</taxon>
        <taxon>Hymenochaetales</taxon>
        <taxon>Rickenellaceae</taxon>
        <taxon>Rickenella</taxon>
    </lineage>
</organism>
<dbReference type="Proteomes" id="UP000294933">
    <property type="component" value="Unassembled WGS sequence"/>
</dbReference>
<sequence length="136" mass="14944">MPINGRMGKPDPAATVQRLVQYGRPGVDQHSHLLLPLFSACSSSHTHVYCTSLFATDDLNNLESHSDTPLAMSPAFVMWSTLRTTSKTLCTRKQMPDDDHTRSRAPFVCVTMPTTPSTSKASCTIPELLNPWLPSS</sequence>
<name>A0A4Y7QB27_9AGAM</name>
<reference evidence="1 2" key="1">
    <citation type="submission" date="2018-06" db="EMBL/GenBank/DDBJ databases">
        <title>A transcriptomic atlas of mushroom development highlights an independent origin of complex multicellularity.</title>
        <authorList>
            <consortium name="DOE Joint Genome Institute"/>
            <person name="Krizsan K."/>
            <person name="Almasi E."/>
            <person name="Merenyi Z."/>
            <person name="Sahu N."/>
            <person name="Viragh M."/>
            <person name="Koszo T."/>
            <person name="Mondo S."/>
            <person name="Kiss B."/>
            <person name="Balint B."/>
            <person name="Kues U."/>
            <person name="Barry K."/>
            <person name="Hegedus J.C."/>
            <person name="Henrissat B."/>
            <person name="Johnson J."/>
            <person name="Lipzen A."/>
            <person name="Ohm R."/>
            <person name="Nagy I."/>
            <person name="Pangilinan J."/>
            <person name="Yan J."/>
            <person name="Xiong Y."/>
            <person name="Grigoriev I.V."/>
            <person name="Hibbett D.S."/>
            <person name="Nagy L.G."/>
        </authorList>
    </citation>
    <scope>NUCLEOTIDE SEQUENCE [LARGE SCALE GENOMIC DNA]</scope>
    <source>
        <strain evidence="1 2">SZMC22713</strain>
    </source>
</reference>